<feature type="region of interest" description="Disordered" evidence="8">
    <location>
        <begin position="1"/>
        <end position="23"/>
    </location>
</feature>
<keyword evidence="10" id="KW-1185">Reference proteome</keyword>
<dbReference type="InterPro" id="IPR003358">
    <property type="entry name" value="tRNA_(Gua-N-7)_MeTrfase_Trmb"/>
</dbReference>
<evidence type="ECO:0000256" key="2">
    <source>
        <dbReference type="ARBA" id="ARBA00003015"/>
    </source>
</evidence>
<comment type="caution">
    <text evidence="9">The sequence shown here is derived from an EMBL/GenBank/DDBJ whole genome shotgun (WGS) entry which is preliminary data.</text>
</comment>
<dbReference type="EC" id="2.1.1.33" evidence="7"/>
<comment type="similarity">
    <text evidence="7">Belongs to the class I-like SAM-binding methyltransferase superfamily. TrmB family.</text>
</comment>
<feature type="binding site" evidence="7">
    <location>
        <position position="184"/>
    </location>
    <ligand>
        <name>substrate</name>
    </ligand>
</feature>
<dbReference type="Gene3D" id="3.40.50.150">
    <property type="entry name" value="Vaccinia Virus protein VP39"/>
    <property type="match status" value="1"/>
</dbReference>
<feature type="binding site" evidence="7">
    <location>
        <position position="98"/>
    </location>
    <ligand>
        <name>S-adenosyl-L-methionine</name>
        <dbReference type="ChEBI" id="CHEBI:59789"/>
    </ligand>
</feature>
<dbReference type="InterPro" id="IPR055361">
    <property type="entry name" value="tRNA_methyltr_TrmB_bact"/>
</dbReference>
<protein>
    <recommendedName>
        <fullName evidence="7">tRNA (guanine-N(7)-)-methyltransferase</fullName>
        <ecNumber evidence="7">2.1.1.33</ecNumber>
    </recommendedName>
    <alternativeName>
        <fullName evidence="7">tRNA (guanine(46)-N(7))-methyltransferase</fullName>
    </alternativeName>
    <alternativeName>
        <fullName evidence="7">tRNA(m7G46)-methyltransferase</fullName>
    </alternativeName>
</protein>
<dbReference type="NCBIfam" id="TIGR00091">
    <property type="entry name" value="tRNA (guanosine(46)-N7)-methyltransferase TrmB"/>
    <property type="match status" value="1"/>
</dbReference>
<dbReference type="Proteomes" id="UP000321571">
    <property type="component" value="Unassembled WGS sequence"/>
</dbReference>
<evidence type="ECO:0000256" key="4">
    <source>
        <dbReference type="ARBA" id="ARBA00022679"/>
    </source>
</evidence>
<evidence type="ECO:0000256" key="8">
    <source>
        <dbReference type="SAM" id="MobiDB-lite"/>
    </source>
</evidence>
<feature type="binding site" evidence="7">
    <location>
        <begin position="216"/>
        <end position="219"/>
    </location>
    <ligand>
        <name>substrate</name>
    </ligand>
</feature>
<dbReference type="EMBL" id="VDUX01000003">
    <property type="protein sequence ID" value="TXL61548.1"/>
    <property type="molecule type" value="Genomic_DNA"/>
</dbReference>
<dbReference type="GO" id="GO:0043527">
    <property type="term" value="C:tRNA methyltransferase complex"/>
    <property type="evidence" value="ECO:0007669"/>
    <property type="project" value="TreeGrafter"/>
</dbReference>
<proteinExistence type="inferred from homology"/>
<comment type="function">
    <text evidence="2 7">Catalyzes the formation of N(7)-methylguanine at position 46 (m7G46) in tRNA.</text>
</comment>
<reference evidence="9 10" key="1">
    <citation type="submission" date="2019-06" db="EMBL/GenBank/DDBJ databases">
        <title>Aeromicrobium sp. nov., isolated from a maize field.</title>
        <authorList>
            <person name="Lin S.-Y."/>
            <person name="Tsai C.-F."/>
            <person name="Young C.-C."/>
        </authorList>
    </citation>
    <scope>NUCLEOTIDE SEQUENCE [LARGE SCALE GENOMIC DNA]</scope>
    <source>
        <strain evidence="9 10">CC-CFT486</strain>
    </source>
</reference>
<comment type="catalytic activity">
    <reaction evidence="1 7">
        <text>guanosine(46) in tRNA + S-adenosyl-L-methionine = N(7)-methylguanosine(46) in tRNA + S-adenosyl-L-homocysteine</text>
        <dbReference type="Rhea" id="RHEA:42708"/>
        <dbReference type="Rhea" id="RHEA-COMP:10188"/>
        <dbReference type="Rhea" id="RHEA-COMP:10189"/>
        <dbReference type="ChEBI" id="CHEBI:57856"/>
        <dbReference type="ChEBI" id="CHEBI:59789"/>
        <dbReference type="ChEBI" id="CHEBI:74269"/>
        <dbReference type="ChEBI" id="CHEBI:74480"/>
        <dbReference type="EC" id="2.1.1.33"/>
    </reaction>
</comment>
<keyword evidence="4 7" id="KW-0808">Transferase</keyword>
<sequence length="240" mass="26487">MNDSGDAPTYRSEPVSFTRRGGRLTERQQRAWDDLAASHVLAVPRHGPSTSVDPAHRFDPEAVFGRRAPLVVEIGSGRGEALVAAAAAQPDVDFLGLEVYVPGVAQTLVTMRHQGVTNVRLAIVNAAEALATMLEPGSVRELWTWFPDPWHKKRHHKRRLVTVPFTELVARVLEPQGVWRLATDWEDYAEVMAEVIAASPHVDGGPVERFEGRVVTRFENKGVAAGRTIHDFAARPRLLA</sequence>
<dbReference type="AlphaFoldDB" id="A0A5C8NJU5"/>
<evidence type="ECO:0000313" key="9">
    <source>
        <dbReference type="EMBL" id="TXL61548.1"/>
    </source>
</evidence>
<evidence type="ECO:0000256" key="6">
    <source>
        <dbReference type="ARBA" id="ARBA00022694"/>
    </source>
</evidence>
<dbReference type="SUPFAM" id="SSF53335">
    <property type="entry name" value="S-adenosyl-L-methionine-dependent methyltransferases"/>
    <property type="match status" value="1"/>
</dbReference>
<evidence type="ECO:0000256" key="3">
    <source>
        <dbReference type="ARBA" id="ARBA00022603"/>
    </source>
</evidence>
<evidence type="ECO:0000256" key="5">
    <source>
        <dbReference type="ARBA" id="ARBA00022691"/>
    </source>
</evidence>
<evidence type="ECO:0000256" key="7">
    <source>
        <dbReference type="HAMAP-Rule" id="MF_01057"/>
    </source>
</evidence>
<comment type="pathway">
    <text evidence="7">tRNA modification; N(7)-methylguanine-tRNA biosynthesis.</text>
</comment>
<keyword evidence="6 7" id="KW-0819">tRNA processing</keyword>
<dbReference type="PROSITE" id="PS51625">
    <property type="entry name" value="SAM_MT_TRMB"/>
    <property type="match status" value="1"/>
</dbReference>
<dbReference type="Pfam" id="PF02390">
    <property type="entry name" value="Methyltransf_4"/>
    <property type="match status" value="1"/>
</dbReference>
<evidence type="ECO:0000256" key="1">
    <source>
        <dbReference type="ARBA" id="ARBA00000142"/>
    </source>
</evidence>
<dbReference type="PANTHER" id="PTHR23417:SF14">
    <property type="entry name" value="PENTACOTRIPEPTIDE-REPEAT REGION OF PRORP DOMAIN-CONTAINING PROTEIN"/>
    <property type="match status" value="1"/>
</dbReference>
<dbReference type="UniPathway" id="UPA00989"/>
<keyword evidence="5 7" id="KW-0949">S-adenosyl-L-methionine</keyword>
<dbReference type="HAMAP" id="MF_01057">
    <property type="entry name" value="tRNA_methyltr_TrmB"/>
    <property type="match status" value="1"/>
</dbReference>
<gene>
    <name evidence="7 9" type="primary">trmB</name>
    <name evidence="9" type="ORF">FHP06_09005</name>
</gene>
<feature type="binding site" evidence="7">
    <location>
        <position position="125"/>
    </location>
    <ligand>
        <name>S-adenosyl-L-methionine</name>
        <dbReference type="ChEBI" id="CHEBI:59789"/>
    </ligand>
</feature>
<organism evidence="9 10">
    <name type="scientific">Aeromicrobium terrae</name>
    <dbReference type="NCBI Taxonomy" id="2498846"/>
    <lineage>
        <taxon>Bacteria</taxon>
        <taxon>Bacillati</taxon>
        <taxon>Actinomycetota</taxon>
        <taxon>Actinomycetes</taxon>
        <taxon>Propionibacteriales</taxon>
        <taxon>Nocardioidaceae</taxon>
        <taxon>Aeromicrobium</taxon>
    </lineage>
</organism>
<name>A0A5C8NJU5_9ACTN</name>
<dbReference type="GO" id="GO:0008176">
    <property type="term" value="F:tRNA (guanine(46)-N7)-methyltransferase activity"/>
    <property type="evidence" value="ECO:0007669"/>
    <property type="project" value="UniProtKB-UniRule"/>
</dbReference>
<dbReference type="OrthoDB" id="9802090at2"/>
<accession>A0A5C8NJU5</accession>
<dbReference type="PANTHER" id="PTHR23417">
    <property type="entry name" value="3-DEOXY-D-MANNO-OCTULOSONIC-ACID TRANSFERASE/TRNA GUANINE-N 7 - -METHYLTRANSFERASE"/>
    <property type="match status" value="1"/>
</dbReference>
<evidence type="ECO:0000313" key="10">
    <source>
        <dbReference type="Proteomes" id="UP000321571"/>
    </source>
</evidence>
<feature type="binding site" evidence="7">
    <location>
        <position position="73"/>
    </location>
    <ligand>
        <name>S-adenosyl-L-methionine</name>
        <dbReference type="ChEBI" id="CHEBI:59789"/>
    </ligand>
</feature>
<feature type="binding site" evidence="7">
    <location>
        <position position="152"/>
    </location>
    <ligand>
        <name>substrate</name>
    </ligand>
</feature>
<dbReference type="InterPro" id="IPR029063">
    <property type="entry name" value="SAM-dependent_MTases_sf"/>
</dbReference>
<keyword evidence="3 7" id="KW-0489">Methyltransferase</keyword>
<dbReference type="RefSeq" id="WP_147685920.1">
    <property type="nucleotide sequence ID" value="NZ_VDUX01000003.1"/>
</dbReference>
<feature type="binding site" evidence="7">
    <location>
        <position position="148"/>
    </location>
    <ligand>
        <name>S-adenosyl-L-methionine</name>
        <dbReference type="ChEBI" id="CHEBI:59789"/>
    </ligand>
</feature>
<comment type="caution">
    <text evidence="7">Lacks conserved residue(s) required for the propagation of feature annotation.</text>
</comment>